<evidence type="ECO:0000256" key="6">
    <source>
        <dbReference type="RuleBase" id="RU363076"/>
    </source>
</evidence>
<evidence type="ECO:0000256" key="2">
    <source>
        <dbReference type="ARBA" id="ARBA00007165"/>
    </source>
</evidence>
<dbReference type="PROSITE" id="PS50895">
    <property type="entry name" value="SURF1"/>
    <property type="match status" value="1"/>
</dbReference>
<feature type="region of interest" description="Disordered" evidence="7">
    <location>
        <begin position="275"/>
        <end position="313"/>
    </location>
</feature>
<keyword evidence="6" id="KW-1003">Cell membrane</keyword>
<feature type="compositionally biased region" description="Low complexity" evidence="7">
    <location>
        <begin position="276"/>
        <end position="285"/>
    </location>
</feature>
<comment type="caution">
    <text evidence="8">The sequence shown here is derived from an EMBL/GenBank/DDBJ whole genome shotgun (WGS) entry which is preliminary data.</text>
</comment>
<dbReference type="AlphaFoldDB" id="A0A2A9E362"/>
<dbReference type="OrthoDB" id="9807214at2"/>
<dbReference type="GO" id="GO:0005886">
    <property type="term" value="C:plasma membrane"/>
    <property type="evidence" value="ECO:0007669"/>
    <property type="project" value="UniProtKB-SubCell"/>
</dbReference>
<evidence type="ECO:0000256" key="7">
    <source>
        <dbReference type="SAM" id="MobiDB-lite"/>
    </source>
</evidence>
<gene>
    <name evidence="8" type="ORF">ATL42_1251</name>
</gene>
<comment type="similarity">
    <text evidence="2 6">Belongs to the SURF1 family.</text>
</comment>
<accession>A0A2A9E362</accession>
<dbReference type="Proteomes" id="UP000225548">
    <property type="component" value="Unassembled WGS sequence"/>
</dbReference>
<dbReference type="PANTHER" id="PTHR23427">
    <property type="entry name" value="SURFEIT LOCUS PROTEIN"/>
    <property type="match status" value="1"/>
</dbReference>
<comment type="subcellular location">
    <subcellularLocation>
        <location evidence="6">Cell membrane</location>
        <topology evidence="6">Multi-pass membrane protein</topology>
    </subcellularLocation>
    <subcellularLocation>
        <location evidence="1">Membrane</location>
    </subcellularLocation>
</comment>
<dbReference type="Pfam" id="PF02104">
    <property type="entry name" value="SURF1"/>
    <property type="match status" value="1"/>
</dbReference>
<dbReference type="RefSeq" id="WP_098454595.1">
    <property type="nucleotide sequence ID" value="NZ_PDJG01000001.1"/>
</dbReference>
<evidence type="ECO:0000256" key="5">
    <source>
        <dbReference type="ARBA" id="ARBA00023136"/>
    </source>
</evidence>
<evidence type="ECO:0000256" key="4">
    <source>
        <dbReference type="ARBA" id="ARBA00022989"/>
    </source>
</evidence>
<reference evidence="8 9" key="1">
    <citation type="submission" date="2017-10" db="EMBL/GenBank/DDBJ databases">
        <title>Sequencing the genomes of 1000 actinobacteria strains.</title>
        <authorList>
            <person name="Klenk H.-P."/>
        </authorList>
    </citation>
    <scope>NUCLEOTIDE SEQUENCE [LARGE SCALE GENOMIC DNA]</scope>
    <source>
        <strain evidence="8 9">DSM 18966</strain>
    </source>
</reference>
<dbReference type="InterPro" id="IPR045214">
    <property type="entry name" value="Surf1/Surf4"/>
</dbReference>
<evidence type="ECO:0000256" key="3">
    <source>
        <dbReference type="ARBA" id="ARBA00022692"/>
    </source>
</evidence>
<evidence type="ECO:0000256" key="1">
    <source>
        <dbReference type="ARBA" id="ARBA00004370"/>
    </source>
</evidence>
<organism evidence="8 9">
    <name type="scientific">Sanguibacter antarcticus</name>
    <dbReference type="NCBI Taxonomy" id="372484"/>
    <lineage>
        <taxon>Bacteria</taxon>
        <taxon>Bacillati</taxon>
        <taxon>Actinomycetota</taxon>
        <taxon>Actinomycetes</taxon>
        <taxon>Micrococcales</taxon>
        <taxon>Sanguibacteraceae</taxon>
        <taxon>Sanguibacter</taxon>
    </lineage>
</organism>
<keyword evidence="4 6" id="KW-1133">Transmembrane helix</keyword>
<proteinExistence type="inferred from homology"/>
<name>A0A2A9E362_9MICO</name>
<dbReference type="CDD" id="cd06662">
    <property type="entry name" value="SURF1"/>
    <property type="match status" value="1"/>
</dbReference>
<dbReference type="InterPro" id="IPR002994">
    <property type="entry name" value="Surf1/Shy1"/>
</dbReference>
<evidence type="ECO:0000313" key="8">
    <source>
        <dbReference type="EMBL" id="PFG33378.1"/>
    </source>
</evidence>
<dbReference type="PANTHER" id="PTHR23427:SF2">
    <property type="entry name" value="SURFEIT LOCUS PROTEIN 1"/>
    <property type="match status" value="1"/>
</dbReference>
<keyword evidence="5 6" id="KW-0472">Membrane</keyword>
<feature type="transmembrane region" description="Helical" evidence="6">
    <location>
        <begin position="239"/>
        <end position="258"/>
    </location>
</feature>
<keyword evidence="9" id="KW-1185">Reference proteome</keyword>
<sequence length="313" mass="33207">MSATRSRTPSEPADAHGGELPERTVRQWIVLWAGVLLLVVGCLAASHWQWNRYVARSAAIDLIESNYASAPVPIDNLLPGPGATVDPDDVWRSVTVHGHYDPERTALLRNRPVNGQASFHVLVPFVTDAGTVLVVNRGWLQYDAGSAGPSAVPAPPSGETTITVRLRANEPASTRGAPAGQVQAINVGQVLDAGTAGGERADGLGYDAYGSLASEDPAPAEPIFALPRPDTDPGSHLSYTFQWLVFAVGGFVGVLVLLRREKQERVLVELDGTEHPFAAGPAAPGGRRRRDGSARVPSAEEIEDALIDAQDAR</sequence>
<dbReference type="EMBL" id="PDJG01000001">
    <property type="protein sequence ID" value="PFG33378.1"/>
    <property type="molecule type" value="Genomic_DNA"/>
</dbReference>
<evidence type="ECO:0000313" key="9">
    <source>
        <dbReference type="Proteomes" id="UP000225548"/>
    </source>
</evidence>
<feature type="transmembrane region" description="Helical" evidence="6">
    <location>
        <begin position="29"/>
        <end position="50"/>
    </location>
</feature>
<keyword evidence="3 6" id="KW-0812">Transmembrane</keyword>
<protein>
    <recommendedName>
        <fullName evidence="6">SURF1-like protein</fullName>
    </recommendedName>
</protein>